<evidence type="ECO:0000256" key="1">
    <source>
        <dbReference type="ARBA" id="ARBA00004141"/>
    </source>
</evidence>
<comment type="similarity">
    <text evidence="2">Belongs to the SLC35F solute transporter family.</text>
</comment>
<evidence type="ECO:0000313" key="8">
    <source>
        <dbReference type="Proteomes" id="UP000215914"/>
    </source>
</evidence>
<organism evidence="7 8">
    <name type="scientific">Helianthus annuus</name>
    <name type="common">Common sunflower</name>
    <dbReference type="NCBI Taxonomy" id="4232"/>
    <lineage>
        <taxon>Eukaryota</taxon>
        <taxon>Viridiplantae</taxon>
        <taxon>Streptophyta</taxon>
        <taxon>Embryophyta</taxon>
        <taxon>Tracheophyta</taxon>
        <taxon>Spermatophyta</taxon>
        <taxon>Magnoliopsida</taxon>
        <taxon>eudicotyledons</taxon>
        <taxon>Gunneridae</taxon>
        <taxon>Pentapetalae</taxon>
        <taxon>asterids</taxon>
        <taxon>campanulids</taxon>
        <taxon>Asterales</taxon>
        <taxon>Asteraceae</taxon>
        <taxon>Asteroideae</taxon>
        <taxon>Heliantheae alliance</taxon>
        <taxon>Heliantheae</taxon>
        <taxon>Helianthus</taxon>
    </lineage>
</organism>
<evidence type="ECO:0000256" key="2">
    <source>
        <dbReference type="ARBA" id="ARBA00007863"/>
    </source>
</evidence>
<gene>
    <name evidence="7" type="ORF">HanXRQr2_Chr02g0084451</name>
</gene>
<keyword evidence="8" id="KW-1185">Reference proteome</keyword>
<keyword evidence="3" id="KW-0813">Transport</keyword>
<comment type="caution">
    <text evidence="7">The sequence shown here is derived from an EMBL/GenBank/DDBJ whole genome shotgun (WGS) entry which is preliminary data.</text>
</comment>
<keyword evidence="6" id="KW-0472">Membrane</keyword>
<evidence type="ECO:0000256" key="3">
    <source>
        <dbReference type="ARBA" id="ARBA00022448"/>
    </source>
</evidence>
<comment type="subcellular location">
    <subcellularLocation>
        <location evidence="1">Membrane</location>
        <topology evidence="1">Multi-pass membrane protein</topology>
    </subcellularLocation>
</comment>
<dbReference type="InterPro" id="IPR009262">
    <property type="entry name" value="SLC35_F1/F2/F6"/>
</dbReference>
<evidence type="ECO:0000256" key="4">
    <source>
        <dbReference type="ARBA" id="ARBA00022692"/>
    </source>
</evidence>
<dbReference type="AlphaFoldDB" id="A0A9K3JQP6"/>
<dbReference type="EMBL" id="MNCJ02000317">
    <property type="protein sequence ID" value="KAF5820048.1"/>
    <property type="molecule type" value="Genomic_DNA"/>
</dbReference>
<protein>
    <submittedName>
        <fullName evidence="7">Solute carrier family 35 member SLC35F1/F2/F6</fullName>
    </submittedName>
</protein>
<dbReference type="GO" id="GO:0022857">
    <property type="term" value="F:transmembrane transporter activity"/>
    <property type="evidence" value="ECO:0007669"/>
    <property type="project" value="InterPro"/>
</dbReference>
<accession>A0A9K3JQP6</accession>
<sequence length="58" mass="6416">MVGFKGLFTKKTLFGLFLGQILSLFITSTGFSSSELARREITLLFLKSGCCKRAKPEP</sequence>
<dbReference type="GO" id="GO:0016020">
    <property type="term" value="C:membrane"/>
    <property type="evidence" value="ECO:0007669"/>
    <property type="project" value="UniProtKB-SubCell"/>
</dbReference>
<dbReference type="Pfam" id="PF06027">
    <property type="entry name" value="SLC35F"/>
    <property type="match status" value="1"/>
</dbReference>
<evidence type="ECO:0000313" key="7">
    <source>
        <dbReference type="EMBL" id="KAF5820048.1"/>
    </source>
</evidence>
<evidence type="ECO:0000256" key="5">
    <source>
        <dbReference type="ARBA" id="ARBA00022989"/>
    </source>
</evidence>
<reference evidence="7" key="2">
    <citation type="submission" date="2020-06" db="EMBL/GenBank/DDBJ databases">
        <title>Helianthus annuus Genome sequencing and assembly Release 2.</title>
        <authorList>
            <person name="Gouzy J."/>
            <person name="Langlade N."/>
            <person name="Munos S."/>
        </authorList>
    </citation>
    <scope>NUCLEOTIDE SEQUENCE</scope>
    <source>
        <tissue evidence="7">Leaves</tissue>
    </source>
</reference>
<name>A0A9K3JQP6_HELAN</name>
<keyword evidence="4" id="KW-0812">Transmembrane</keyword>
<proteinExistence type="inferred from homology"/>
<dbReference type="Proteomes" id="UP000215914">
    <property type="component" value="Unassembled WGS sequence"/>
</dbReference>
<reference evidence="7" key="1">
    <citation type="journal article" date="2017" name="Nature">
        <title>The sunflower genome provides insights into oil metabolism, flowering and Asterid evolution.</title>
        <authorList>
            <person name="Badouin H."/>
            <person name="Gouzy J."/>
            <person name="Grassa C.J."/>
            <person name="Murat F."/>
            <person name="Staton S.E."/>
            <person name="Cottret L."/>
            <person name="Lelandais-Briere C."/>
            <person name="Owens G.L."/>
            <person name="Carrere S."/>
            <person name="Mayjonade B."/>
            <person name="Legrand L."/>
            <person name="Gill N."/>
            <person name="Kane N.C."/>
            <person name="Bowers J.E."/>
            <person name="Hubner S."/>
            <person name="Bellec A."/>
            <person name="Berard A."/>
            <person name="Berges H."/>
            <person name="Blanchet N."/>
            <person name="Boniface M.C."/>
            <person name="Brunel D."/>
            <person name="Catrice O."/>
            <person name="Chaidir N."/>
            <person name="Claudel C."/>
            <person name="Donnadieu C."/>
            <person name="Faraut T."/>
            <person name="Fievet G."/>
            <person name="Helmstetter N."/>
            <person name="King M."/>
            <person name="Knapp S.J."/>
            <person name="Lai Z."/>
            <person name="Le Paslier M.C."/>
            <person name="Lippi Y."/>
            <person name="Lorenzon L."/>
            <person name="Mandel J.R."/>
            <person name="Marage G."/>
            <person name="Marchand G."/>
            <person name="Marquand E."/>
            <person name="Bret-Mestries E."/>
            <person name="Morien E."/>
            <person name="Nambeesan S."/>
            <person name="Nguyen T."/>
            <person name="Pegot-Espagnet P."/>
            <person name="Pouilly N."/>
            <person name="Raftis F."/>
            <person name="Sallet E."/>
            <person name="Schiex T."/>
            <person name="Thomas J."/>
            <person name="Vandecasteele C."/>
            <person name="Vares D."/>
            <person name="Vear F."/>
            <person name="Vautrin S."/>
            <person name="Crespi M."/>
            <person name="Mangin B."/>
            <person name="Burke J.M."/>
            <person name="Salse J."/>
            <person name="Munos S."/>
            <person name="Vincourt P."/>
            <person name="Rieseberg L.H."/>
            <person name="Langlade N.B."/>
        </authorList>
    </citation>
    <scope>NUCLEOTIDE SEQUENCE</scope>
    <source>
        <tissue evidence="7">Leaves</tissue>
    </source>
</reference>
<dbReference type="Gramene" id="mRNA:HanXRQr2_Chr02g0084451">
    <property type="protein sequence ID" value="mRNA:HanXRQr2_Chr02g0084451"/>
    <property type="gene ID" value="HanXRQr2_Chr02g0084451"/>
</dbReference>
<keyword evidence="5" id="KW-1133">Transmembrane helix</keyword>
<evidence type="ECO:0000256" key="6">
    <source>
        <dbReference type="ARBA" id="ARBA00023136"/>
    </source>
</evidence>